<dbReference type="RefSeq" id="WP_136350301.1">
    <property type="nucleotide sequence ID" value="NZ_SSOC01000010.1"/>
</dbReference>
<keyword evidence="3" id="KW-1185">Reference proteome</keyword>
<feature type="non-terminal residue" evidence="2">
    <location>
        <position position="371"/>
    </location>
</feature>
<evidence type="ECO:0000313" key="2">
    <source>
        <dbReference type="EMBL" id="THF61148.1"/>
    </source>
</evidence>
<feature type="compositionally biased region" description="Low complexity" evidence="1">
    <location>
        <begin position="166"/>
        <end position="177"/>
    </location>
</feature>
<dbReference type="NCBIfam" id="NF033682">
    <property type="entry name" value="retention_LapA"/>
    <property type="match status" value="1"/>
</dbReference>
<organism evidence="2 3">
    <name type="scientific">Pseudothauera nasutitermitis</name>
    <dbReference type="NCBI Taxonomy" id="2565930"/>
    <lineage>
        <taxon>Bacteria</taxon>
        <taxon>Pseudomonadati</taxon>
        <taxon>Pseudomonadota</taxon>
        <taxon>Betaproteobacteria</taxon>
        <taxon>Rhodocyclales</taxon>
        <taxon>Zoogloeaceae</taxon>
        <taxon>Pseudothauera</taxon>
    </lineage>
</organism>
<dbReference type="Gene3D" id="2.60.40.10">
    <property type="entry name" value="Immunoglobulins"/>
    <property type="match status" value="2"/>
</dbReference>
<dbReference type="OrthoDB" id="4648428at2"/>
<feature type="region of interest" description="Disordered" evidence="1">
    <location>
        <begin position="158"/>
        <end position="179"/>
    </location>
</feature>
<sequence>MATSQAIATVVTVTGQAFARDAEGNLRALKAGDVLHEGEVVITSSGGRVELATLEGELLAFGEHQSIAVTADLSEETRPQAADAALADGTVEQILQALDSGASLDDLLEAPAAGLSGGAGGDGSNFVRLLRISEGVDPLAFEFNPATIVNVEEFQNGFAEEGDGTGSSSSGPQTTPDVTLSFDISDAGIGTIVGTVQNATSVTVTISGSDGSNYGPFPATLNPDGTWSVDLSGQHFDEEVTYTATATARDAAGRTDVATDSSSYDLLPTVGVSFDISDAGVGTLTGTSEHATSVSVSISGSDGSSYGPFPATLNPDGTWSVDLSGITFPEEVTYTATATATDNASNTATDTDTAGYDLLPTVGVSFEISDA</sequence>
<reference evidence="2 3" key="1">
    <citation type="submission" date="2019-04" db="EMBL/GenBank/DDBJ databases">
        <title>Azoarcus nasutitermitis sp. nov. isolated from termite nest.</title>
        <authorList>
            <person name="Lin S.-Y."/>
            <person name="Hameed A."/>
            <person name="Hsu Y.-H."/>
            <person name="Young C.-C."/>
        </authorList>
    </citation>
    <scope>NUCLEOTIDE SEQUENCE [LARGE SCALE GENOMIC DNA]</scope>
    <source>
        <strain evidence="2 3">CC-YHH838</strain>
    </source>
</reference>
<dbReference type="InterPro" id="IPR013783">
    <property type="entry name" value="Ig-like_fold"/>
</dbReference>
<comment type="caution">
    <text evidence="2">The sequence shown here is derived from an EMBL/GenBank/DDBJ whole genome shotgun (WGS) entry which is preliminary data.</text>
</comment>
<name>A0A4S4ANF8_9RHOO</name>
<dbReference type="AlphaFoldDB" id="A0A4S4ANF8"/>
<proteinExistence type="predicted"/>
<evidence type="ECO:0000256" key="1">
    <source>
        <dbReference type="SAM" id="MobiDB-lite"/>
    </source>
</evidence>
<dbReference type="EMBL" id="SSOC01000010">
    <property type="protein sequence ID" value="THF61148.1"/>
    <property type="molecule type" value="Genomic_DNA"/>
</dbReference>
<protein>
    <submittedName>
        <fullName evidence="2">Retention module-containing protein</fullName>
    </submittedName>
</protein>
<dbReference type="InterPro" id="IPR047777">
    <property type="entry name" value="LapA-like_RM"/>
</dbReference>
<evidence type="ECO:0000313" key="3">
    <source>
        <dbReference type="Proteomes" id="UP000308430"/>
    </source>
</evidence>
<gene>
    <name evidence="2" type="ORF">E6C76_21405</name>
</gene>
<dbReference type="Proteomes" id="UP000308430">
    <property type="component" value="Unassembled WGS sequence"/>
</dbReference>
<accession>A0A4S4ANF8</accession>